<dbReference type="EMBL" id="LT630450">
    <property type="protein sequence ID" value="SFV73965.1"/>
    <property type="molecule type" value="Genomic_DNA"/>
</dbReference>
<gene>
    <name evidence="3" type="ORF">DESPIGER_2143</name>
</gene>
<dbReference type="KEGG" id="dpg:DESPIGER_2143"/>
<sequence length="261" mass="28837">MKIQQIRNAMLRIRYAGKTFLTDPWLAPRGSMGTFRDHPMFRCRPEQLDLAMPLCDLPMPVADILAGVDAYIVTHVHPDHIDMAADGSVGAPLDKTVPVFVQSDEDAAVLRRSGFARVEVLGEETVFAGIRLSRTPGRHGTIIPCGPSCGVVFRHPDEKTLYVAGDTIWYEDVAESMRRFRPDVVVVNACAAELLDEGRLIMDDADVAALHAACPEARIIVSHMDTVAHASLTRQSMDQALRRRGIREAILMPDDGQSYSF</sequence>
<reference evidence="4" key="1">
    <citation type="submission" date="2016-10" db="EMBL/GenBank/DDBJ databases">
        <authorList>
            <person name="Wegmann U."/>
        </authorList>
    </citation>
    <scope>NUCLEOTIDE SEQUENCE [LARGE SCALE GENOMIC DNA]</scope>
</reference>
<dbReference type="OrthoDB" id="9805728at2"/>
<proteinExistence type="predicted"/>
<dbReference type="InterPro" id="IPR036866">
    <property type="entry name" value="RibonucZ/Hydroxyglut_hydro"/>
</dbReference>
<keyword evidence="4" id="KW-1185">Reference proteome</keyword>
<accession>A0A1K1LGX7</accession>
<dbReference type="RefSeq" id="WP_072336399.1">
    <property type="nucleotide sequence ID" value="NZ_LT630450.1"/>
</dbReference>
<dbReference type="GO" id="GO:0016787">
    <property type="term" value="F:hydrolase activity"/>
    <property type="evidence" value="ECO:0007669"/>
    <property type="project" value="UniProtKB-KW"/>
</dbReference>
<organism evidence="3 4">
    <name type="scientific">Desulfovibrio piger</name>
    <dbReference type="NCBI Taxonomy" id="901"/>
    <lineage>
        <taxon>Bacteria</taxon>
        <taxon>Pseudomonadati</taxon>
        <taxon>Thermodesulfobacteriota</taxon>
        <taxon>Desulfovibrionia</taxon>
        <taxon>Desulfovibrionales</taxon>
        <taxon>Desulfovibrionaceae</taxon>
        <taxon>Desulfovibrio</taxon>
    </lineage>
</organism>
<name>A0A1K1LGX7_9BACT</name>
<protein>
    <submittedName>
        <fullName evidence="3">Putative exported protein</fullName>
    </submittedName>
</protein>
<evidence type="ECO:0000259" key="2">
    <source>
        <dbReference type="Pfam" id="PF12706"/>
    </source>
</evidence>
<feature type="domain" description="Metallo-beta-lactamase" evidence="2">
    <location>
        <begin position="51"/>
        <end position="224"/>
    </location>
</feature>
<dbReference type="PANTHER" id="PTHR43546">
    <property type="entry name" value="UPF0173 METAL-DEPENDENT HYDROLASE MJ1163-RELATED"/>
    <property type="match status" value="1"/>
</dbReference>
<dbReference type="PANTHER" id="PTHR43546:SF9">
    <property type="entry name" value="L-ASCORBATE-6-PHOSPHATE LACTONASE ULAG-RELATED"/>
    <property type="match status" value="1"/>
</dbReference>
<evidence type="ECO:0000256" key="1">
    <source>
        <dbReference type="ARBA" id="ARBA00022801"/>
    </source>
</evidence>
<evidence type="ECO:0000313" key="4">
    <source>
        <dbReference type="Proteomes" id="UP000186323"/>
    </source>
</evidence>
<dbReference type="Proteomes" id="UP000186323">
    <property type="component" value="Chromosome I"/>
</dbReference>
<keyword evidence="1" id="KW-0378">Hydrolase</keyword>
<dbReference type="Gene3D" id="3.60.15.10">
    <property type="entry name" value="Ribonuclease Z/Hydroxyacylglutathione hydrolase-like"/>
    <property type="match status" value="1"/>
</dbReference>
<dbReference type="Pfam" id="PF12706">
    <property type="entry name" value="Lactamase_B_2"/>
    <property type="match status" value="1"/>
</dbReference>
<evidence type="ECO:0000313" key="3">
    <source>
        <dbReference type="EMBL" id="SFV73965.1"/>
    </source>
</evidence>
<dbReference type="SUPFAM" id="SSF56281">
    <property type="entry name" value="Metallo-hydrolase/oxidoreductase"/>
    <property type="match status" value="1"/>
</dbReference>
<dbReference type="InterPro" id="IPR001279">
    <property type="entry name" value="Metallo-B-lactamas"/>
</dbReference>
<dbReference type="AlphaFoldDB" id="A0A1K1LGX7"/>
<dbReference type="InterPro" id="IPR050114">
    <property type="entry name" value="UPF0173_UPF0282_UlaG_hydrolase"/>
</dbReference>